<dbReference type="InterPro" id="IPR017452">
    <property type="entry name" value="GPCR_Rhodpsn_7TM"/>
</dbReference>
<accession>A0A9Q1CAN1</accession>
<evidence type="ECO:0000313" key="7">
    <source>
        <dbReference type="EMBL" id="KAJ8041210.1"/>
    </source>
</evidence>
<proteinExistence type="predicted"/>
<dbReference type="SUPFAM" id="SSF81321">
    <property type="entry name" value="Family A G protein-coupled receptor-like"/>
    <property type="match status" value="1"/>
</dbReference>
<dbReference type="AlphaFoldDB" id="A0A9Q1CAN1"/>
<evidence type="ECO:0000256" key="4">
    <source>
        <dbReference type="ARBA" id="ARBA00023136"/>
    </source>
</evidence>
<dbReference type="GO" id="GO:0016020">
    <property type="term" value="C:membrane"/>
    <property type="evidence" value="ECO:0007669"/>
    <property type="project" value="UniProtKB-SubCell"/>
</dbReference>
<dbReference type="Gene3D" id="1.20.1070.10">
    <property type="entry name" value="Rhodopsin 7-helix transmembrane proteins"/>
    <property type="match status" value="1"/>
</dbReference>
<keyword evidence="8" id="KW-1185">Reference proteome</keyword>
<protein>
    <recommendedName>
        <fullName evidence="6">G-protein coupled receptors family 1 profile domain-containing protein</fullName>
    </recommendedName>
</protein>
<organism evidence="7 8">
    <name type="scientific">Holothuria leucospilota</name>
    <name type="common">Black long sea cucumber</name>
    <name type="synonym">Mertensiothuria leucospilota</name>
    <dbReference type="NCBI Taxonomy" id="206669"/>
    <lineage>
        <taxon>Eukaryota</taxon>
        <taxon>Metazoa</taxon>
        <taxon>Echinodermata</taxon>
        <taxon>Eleutherozoa</taxon>
        <taxon>Echinozoa</taxon>
        <taxon>Holothuroidea</taxon>
        <taxon>Aspidochirotacea</taxon>
        <taxon>Aspidochirotida</taxon>
        <taxon>Holothuriidae</taxon>
        <taxon>Holothuria</taxon>
    </lineage>
</organism>
<dbReference type="OrthoDB" id="10044919at2759"/>
<dbReference type="PROSITE" id="PS50262">
    <property type="entry name" value="G_PROTEIN_RECEP_F1_2"/>
    <property type="match status" value="1"/>
</dbReference>
<feature type="transmembrane region" description="Helical" evidence="5">
    <location>
        <begin position="6"/>
        <end position="30"/>
    </location>
</feature>
<comment type="caution">
    <text evidence="7">The sequence shown here is derived from an EMBL/GenBank/DDBJ whole genome shotgun (WGS) entry which is preliminary data.</text>
</comment>
<evidence type="ECO:0000259" key="6">
    <source>
        <dbReference type="PROSITE" id="PS50262"/>
    </source>
</evidence>
<evidence type="ECO:0000313" key="8">
    <source>
        <dbReference type="Proteomes" id="UP001152320"/>
    </source>
</evidence>
<name>A0A9Q1CAN1_HOLLE</name>
<feature type="domain" description="G-protein coupled receptors family 1 profile" evidence="6">
    <location>
        <begin position="1"/>
        <end position="61"/>
    </location>
</feature>
<dbReference type="Proteomes" id="UP001152320">
    <property type="component" value="Chromosome 5"/>
</dbReference>
<evidence type="ECO:0000256" key="3">
    <source>
        <dbReference type="ARBA" id="ARBA00022989"/>
    </source>
</evidence>
<evidence type="ECO:0000256" key="5">
    <source>
        <dbReference type="SAM" id="Phobius"/>
    </source>
</evidence>
<sequence length="61" mass="6735">MCPISAAIAHISIGCSVFTLASIAVVRYIVICCSLKFSNTVFKPRFLTFGFLSFGSYQFLF</sequence>
<keyword evidence="2 5" id="KW-0812">Transmembrane</keyword>
<evidence type="ECO:0000256" key="1">
    <source>
        <dbReference type="ARBA" id="ARBA00004370"/>
    </source>
</evidence>
<comment type="subcellular location">
    <subcellularLocation>
        <location evidence="1">Membrane</location>
    </subcellularLocation>
</comment>
<keyword evidence="4 5" id="KW-0472">Membrane</keyword>
<reference evidence="7" key="1">
    <citation type="submission" date="2021-10" db="EMBL/GenBank/DDBJ databases">
        <title>Tropical sea cucumber genome reveals ecological adaptation and Cuvierian tubules defense mechanism.</title>
        <authorList>
            <person name="Chen T."/>
        </authorList>
    </citation>
    <scope>NUCLEOTIDE SEQUENCE</scope>
    <source>
        <strain evidence="7">Nanhai2018</strain>
        <tissue evidence="7">Muscle</tissue>
    </source>
</reference>
<evidence type="ECO:0000256" key="2">
    <source>
        <dbReference type="ARBA" id="ARBA00022692"/>
    </source>
</evidence>
<dbReference type="EMBL" id="JAIZAY010000005">
    <property type="protein sequence ID" value="KAJ8041210.1"/>
    <property type="molecule type" value="Genomic_DNA"/>
</dbReference>
<keyword evidence="3 5" id="KW-1133">Transmembrane helix</keyword>
<gene>
    <name evidence="7" type="ORF">HOLleu_11956</name>
</gene>